<organism evidence="2 5">
    <name type="scientific">Mycolicibacterium rufum</name>
    <dbReference type="NCBI Taxonomy" id="318424"/>
    <lineage>
        <taxon>Bacteria</taxon>
        <taxon>Bacillati</taxon>
        <taxon>Actinomycetota</taxon>
        <taxon>Actinomycetes</taxon>
        <taxon>Mycobacteriales</taxon>
        <taxon>Mycobacteriaceae</taxon>
        <taxon>Mycolicibacterium</taxon>
    </lineage>
</organism>
<dbReference type="AlphaFoldDB" id="A0A9X2Y9P7"/>
<dbReference type="Proteomes" id="UP001140272">
    <property type="component" value="Unassembled WGS sequence"/>
</dbReference>
<gene>
    <name evidence="2" type="ORF">H7H73_00745</name>
    <name evidence="3" type="ORF">MJO55_05310</name>
</gene>
<dbReference type="EMBL" id="JACKRN010000035">
    <property type="protein sequence ID" value="MCV7069268.1"/>
    <property type="molecule type" value="Genomic_DNA"/>
</dbReference>
<evidence type="ECO:0000259" key="1">
    <source>
        <dbReference type="PROSITE" id="PS51819"/>
    </source>
</evidence>
<evidence type="ECO:0000313" key="2">
    <source>
        <dbReference type="EMBL" id="MCV7069268.1"/>
    </source>
</evidence>
<dbReference type="CDD" id="cd07246">
    <property type="entry name" value="VOC_like"/>
    <property type="match status" value="1"/>
</dbReference>
<dbReference type="Gene3D" id="3.30.720.120">
    <property type="match status" value="1"/>
</dbReference>
<evidence type="ECO:0000313" key="4">
    <source>
        <dbReference type="Proteomes" id="UP001055159"/>
    </source>
</evidence>
<evidence type="ECO:0000313" key="3">
    <source>
        <dbReference type="EMBL" id="ULP37848.1"/>
    </source>
</evidence>
<dbReference type="SUPFAM" id="SSF54593">
    <property type="entry name" value="Glyoxalase/Bleomycin resistance protein/Dihydroxybiphenyl dioxygenase"/>
    <property type="match status" value="3"/>
</dbReference>
<protein>
    <submittedName>
        <fullName evidence="2">VOC family protein</fullName>
    </submittedName>
</protein>
<dbReference type="PROSITE" id="PS51819">
    <property type="entry name" value="VOC"/>
    <property type="match status" value="3"/>
</dbReference>
<sequence length="427" mass="45149">MSESRDPLNVLRGGDLSVAPDPSFAARLRSRLEAAADLFERQPERTRGVSMSGTDTVLADLAAPPAARAAAIPYLAVADARRALAWYADAWGADVLGEPIVMADGRIGHAELQISGGVFYLADEYPELGLKAPAGRAVSVSLMLAVADVDYALRRAHDLGAEVQREPYDAHGARNATIVDPFGHRWMLTGPVAGAAVPIRHGDAGYVAVWTPDAERAAAFYAEVLGWQYEPATGRRVRKPGLRIGFSSNPGERTLMCCYAVDDLAAARAAVTDGGGTVGDVEEFDFGTVLAAVDPQGRRFGVFVPAAGETRPELNGAGPGDLSYITYETTDSAVFRSFYGRVLSWTFEPGRVSDGWAVRDTHPMAGAAGGCAAPVTVPMWTVADIEAAVARVRAAGGSVIDEPSQQAYGKSALCTDDQGTRFYLGEI</sequence>
<dbReference type="InterPro" id="IPR041581">
    <property type="entry name" value="Glyoxalase_6"/>
</dbReference>
<dbReference type="InterPro" id="IPR037523">
    <property type="entry name" value="VOC_core"/>
</dbReference>
<dbReference type="PANTHER" id="PTHR33993:SF14">
    <property type="entry name" value="GB|AAF24581.1"/>
    <property type="match status" value="1"/>
</dbReference>
<feature type="domain" description="VOC" evidence="1">
    <location>
        <begin position="321"/>
        <end position="427"/>
    </location>
</feature>
<dbReference type="Gene3D" id="3.30.720.110">
    <property type="match status" value="1"/>
</dbReference>
<dbReference type="Pfam" id="PF00903">
    <property type="entry name" value="Glyoxalase"/>
    <property type="match status" value="1"/>
</dbReference>
<dbReference type="EMBL" id="CP092427">
    <property type="protein sequence ID" value="ULP37848.1"/>
    <property type="molecule type" value="Genomic_DNA"/>
</dbReference>
<proteinExistence type="predicted"/>
<name>A0A9X2Y9P7_9MYCO</name>
<dbReference type="Pfam" id="PF18029">
    <property type="entry name" value="Glyoxalase_6"/>
    <property type="match status" value="1"/>
</dbReference>
<evidence type="ECO:0000313" key="5">
    <source>
        <dbReference type="Proteomes" id="UP001140272"/>
    </source>
</evidence>
<keyword evidence="4" id="KW-1185">Reference proteome</keyword>
<reference evidence="2" key="2">
    <citation type="journal article" date="2022" name="BMC Genomics">
        <title>Comparative genome analysis of mycobacteria focusing on tRNA and non-coding RNA.</title>
        <authorList>
            <person name="Behra P.R.K."/>
            <person name="Pettersson B.M.F."/>
            <person name="Ramesh M."/>
            <person name="Das S."/>
            <person name="Dasgupta S."/>
            <person name="Kirsebom L.A."/>
        </authorList>
    </citation>
    <scope>NUCLEOTIDE SEQUENCE</scope>
    <source>
        <strain evidence="2">DSM 45406</strain>
    </source>
</reference>
<dbReference type="RefSeq" id="WP_043405716.1">
    <property type="nucleotide sequence ID" value="NZ_CP092427.2"/>
</dbReference>
<reference evidence="3" key="3">
    <citation type="submission" date="2022-08" db="EMBL/GenBank/DDBJ databases">
        <title>Whole genome sequencing of non-tuberculosis mycobacteria type-strains.</title>
        <authorList>
            <person name="Igarashi Y."/>
            <person name="Osugi A."/>
            <person name="Mitarai S."/>
        </authorList>
    </citation>
    <scope>NUCLEOTIDE SEQUENCE</scope>
    <source>
        <strain evidence="3">JCM 16372</strain>
    </source>
</reference>
<feature type="domain" description="VOC" evidence="1">
    <location>
        <begin position="203"/>
        <end position="305"/>
    </location>
</feature>
<dbReference type="InterPro" id="IPR052164">
    <property type="entry name" value="Anthracycline_SecMetBiosynth"/>
</dbReference>
<dbReference type="InterPro" id="IPR029068">
    <property type="entry name" value="Glyas_Bleomycin-R_OHBP_Dase"/>
</dbReference>
<accession>A0A9X2Y9P7</accession>
<feature type="domain" description="VOC" evidence="1">
    <location>
        <begin position="68"/>
        <end position="191"/>
    </location>
</feature>
<dbReference type="InterPro" id="IPR004360">
    <property type="entry name" value="Glyas_Fos-R_dOase_dom"/>
</dbReference>
<dbReference type="Proteomes" id="UP001055159">
    <property type="component" value="Chromosome"/>
</dbReference>
<dbReference type="PANTHER" id="PTHR33993">
    <property type="entry name" value="GLYOXALASE-RELATED"/>
    <property type="match status" value="1"/>
</dbReference>
<dbReference type="Gene3D" id="3.10.180.10">
    <property type="entry name" value="2,3-Dihydroxybiphenyl 1,2-Dioxygenase, domain 1"/>
    <property type="match status" value="2"/>
</dbReference>
<reference evidence="2" key="1">
    <citation type="submission" date="2020-07" db="EMBL/GenBank/DDBJ databases">
        <authorList>
            <person name="Pettersson B.M.F."/>
            <person name="Behra P.R.K."/>
            <person name="Ramesh M."/>
            <person name="Das S."/>
            <person name="Dasgupta S."/>
            <person name="Kirsebom L.A."/>
        </authorList>
    </citation>
    <scope>NUCLEOTIDE SEQUENCE</scope>
    <source>
        <strain evidence="2">DSM 45406</strain>
    </source>
</reference>